<dbReference type="EC" id="3.2.1.35" evidence="13 14"/>
<dbReference type="PANTHER" id="PTHR11769">
    <property type="entry name" value="HYALURONIDASE"/>
    <property type="match status" value="1"/>
</dbReference>
<dbReference type="Proteomes" id="UP001652624">
    <property type="component" value="Chromosome 8"/>
</dbReference>
<evidence type="ECO:0000256" key="4">
    <source>
        <dbReference type="ARBA" id="ARBA00022475"/>
    </source>
</evidence>
<dbReference type="PIRSF" id="PIRSF500773">
    <property type="entry name" value="Hyaluronidase_PH20_Hyal5"/>
    <property type="match status" value="1"/>
</dbReference>
<keyword evidence="15" id="KW-0812">Transmembrane</keyword>
<keyword evidence="16" id="KW-1185">Reference proteome</keyword>
<organism evidence="16 17">
    <name type="scientific">Erinaceus europaeus</name>
    <name type="common">Western European hedgehog</name>
    <dbReference type="NCBI Taxonomy" id="9365"/>
    <lineage>
        <taxon>Eukaryota</taxon>
        <taxon>Metazoa</taxon>
        <taxon>Chordata</taxon>
        <taxon>Craniata</taxon>
        <taxon>Vertebrata</taxon>
        <taxon>Euteleostomi</taxon>
        <taxon>Mammalia</taxon>
        <taxon>Eutheria</taxon>
        <taxon>Laurasiatheria</taxon>
        <taxon>Eulipotyphla</taxon>
        <taxon>Erinaceidae</taxon>
        <taxon>Erinaceinae</taxon>
        <taxon>Erinaceus</taxon>
    </lineage>
</organism>
<protein>
    <recommendedName>
        <fullName evidence="13 14">Hyaluronidase</fullName>
        <ecNumber evidence="13 14">3.2.1.35</ecNumber>
    </recommendedName>
</protein>
<dbReference type="PANTHER" id="PTHR11769:SF20">
    <property type="entry name" value="HYALURONIDASE PH-20"/>
    <property type="match status" value="1"/>
</dbReference>
<evidence type="ECO:0000256" key="2">
    <source>
        <dbReference type="ARBA" id="ARBA00004609"/>
    </source>
</evidence>
<dbReference type="GeneID" id="103121175"/>
<evidence type="ECO:0000256" key="10">
    <source>
        <dbReference type="ARBA" id="ARBA00023180"/>
    </source>
</evidence>
<keyword evidence="6" id="KW-0732">Signal</keyword>
<keyword evidence="12 13" id="KW-0326">Glycosidase</keyword>
<evidence type="ECO:0000256" key="3">
    <source>
        <dbReference type="ARBA" id="ARBA00008871"/>
    </source>
</evidence>
<dbReference type="PRINTS" id="PR00848">
    <property type="entry name" value="SPERMPH20"/>
</dbReference>
<evidence type="ECO:0000256" key="5">
    <source>
        <dbReference type="ARBA" id="ARBA00022622"/>
    </source>
</evidence>
<keyword evidence="5" id="KW-0336">GPI-anchor</keyword>
<evidence type="ECO:0000256" key="1">
    <source>
        <dbReference type="ARBA" id="ARBA00000251"/>
    </source>
</evidence>
<keyword evidence="10" id="KW-0325">Glycoprotein</keyword>
<dbReference type="RefSeq" id="XP_060051707.1">
    <property type="nucleotide sequence ID" value="XM_060195724.1"/>
</dbReference>
<dbReference type="PRINTS" id="PR00846">
    <property type="entry name" value="GLHYDRLASE56"/>
</dbReference>
<dbReference type="InterPro" id="IPR018155">
    <property type="entry name" value="Hyaluronidase"/>
</dbReference>
<dbReference type="Gene3D" id="3.20.20.70">
    <property type="entry name" value="Aldolase class I"/>
    <property type="match status" value="1"/>
</dbReference>
<evidence type="ECO:0000256" key="12">
    <source>
        <dbReference type="ARBA" id="ARBA00023295"/>
    </source>
</evidence>
<gene>
    <name evidence="17" type="primary">LOC103121175</name>
</gene>
<dbReference type="SUPFAM" id="SSF51445">
    <property type="entry name" value="(Trans)glycosidases"/>
    <property type="match status" value="1"/>
</dbReference>
<keyword evidence="11" id="KW-0449">Lipoprotein</keyword>
<evidence type="ECO:0000256" key="13">
    <source>
        <dbReference type="PIRNR" id="PIRNR038193"/>
    </source>
</evidence>
<name>A0ABM3XSB1_ERIEU</name>
<comment type="similarity">
    <text evidence="3 13 14">Belongs to the glycosyl hydrolase 56 family.</text>
</comment>
<evidence type="ECO:0000256" key="15">
    <source>
        <dbReference type="SAM" id="Phobius"/>
    </source>
</evidence>
<evidence type="ECO:0000256" key="6">
    <source>
        <dbReference type="ARBA" id="ARBA00022729"/>
    </source>
</evidence>
<feature type="transmembrane region" description="Helical" evidence="15">
    <location>
        <begin position="561"/>
        <end position="586"/>
    </location>
</feature>
<dbReference type="PIRSF" id="PIRSF038193">
    <property type="entry name" value="Hyaluronidase"/>
    <property type="match status" value="1"/>
</dbReference>
<evidence type="ECO:0000256" key="7">
    <source>
        <dbReference type="ARBA" id="ARBA00022801"/>
    </source>
</evidence>
<accession>A0ABM3XSB1</accession>
<evidence type="ECO:0000256" key="14">
    <source>
        <dbReference type="RuleBase" id="RU610713"/>
    </source>
</evidence>
<dbReference type="InterPro" id="IPR017853">
    <property type="entry name" value="GH"/>
</dbReference>
<proteinExistence type="inferred from homology"/>
<feature type="transmembrane region" description="Helical" evidence="15">
    <location>
        <begin position="9"/>
        <end position="30"/>
    </location>
</feature>
<reference evidence="17" key="1">
    <citation type="submission" date="2025-08" db="UniProtKB">
        <authorList>
            <consortium name="RefSeq"/>
        </authorList>
    </citation>
    <scope>IDENTIFICATION</scope>
</reference>
<evidence type="ECO:0000256" key="8">
    <source>
        <dbReference type="ARBA" id="ARBA00023136"/>
    </source>
</evidence>
<sequence length="587" mass="67318">MEILSSTPIFFNCFVGCSGIPGVVFIFLLFPVSLTRDFRALPLIPDTPFLWAWNAPTEICEERFNEPIDLRFFSLVGSPQKDITGQRITIFYFDRLGLYPYIDNVTLTNVNGGIPQKGSLQNHLEKAKVDILYYMPEDKIGLAVIDWREWNPLWERNWKPKDIYQQRSIESVKQQNESLNDSEANILAKEYFEEAAKNFMKETLKLGTSLRPNYIWGYYLFPDCYNNLYNTQDYDGSCSDIEKNRNDELSWLWEESTALYPSIYLNSKLSSTPEATLYAQNRIQEAIRASRAHNTEDPLPIYIYTRPVFTDALGEYLPQTDLVSTIGEGVALGASGTIMWGSFNVSQSKQSCMDLETYMKSTLNPYLINVTLAAKMCSQVLCQEHGVCTRKSWNSSDYLHLNPEHFVIQSGEGGKYIVDGKPTLEDLRYFYENFHCSCYPHINCHETLDIQNIDIINVCVADDVCIEAFLGTEMNDLSSDLEDEVSENPTDVESYVNSVCEPGVDYHECLKLKCSMQEMFANGTDKECEGVNWQNVTSDLHFLHKKENKTQIPKNPASIKFPIYILHFGISYTFIYTSLASFSYFFI</sequence>
<keyword evidence="7 13" id="KW-0378">Hydrolase</keyword>
<keyword evidence="8 15" id="KW-0472">Membrane</keyword>
<evidence type="ECO:0000256" key="11">
    <source>
        <dbReference type="ARBA" id="ARBA00023288"/>
    </source>
</evidence>
<comment type="subcellular location">
    <subcellularLocation>
        <location evidence="2">Cell membrane</location>
        <topology evidence="2">Lipid-anchor</topology>
        <topology evidence="2">GPI-anchor</topology>
    </subcellularLocation>
</comment>
<evidence type="ECO:0000313" key="17">
    <source>
        <dbReference type="RefSeq" id="XP_060051707.1"/>
    </source>
</evidence>
<keyword evidence="15" id="KW-1133">Transmembrane helix</keyword>
<keyword evidence="9" id="KW-1015">Disulfide bond</keyword>
<keyword evidence="4" id="KW-1003">Cell membrane</keyword>
<comment type="catalytic activity">
    <reaction evidence="1 13 14">
        <text>Random hydrolysis of (1-&gt;4)-linkages between N-acetyl-beta-D-glucosamine and D-glucuronate residues in hyaluronate.</text>
        <dbReference type="EC" id="3.2.1.35"/>
    </reaction>
</comment>
<dbReference type="InterPro" id="IPR001439">
    <property type="entry name" value="Hyaluronidase_PH20/Hyal5"/>
</dbReference>
<dbReference type="InterPro" id="IPR013785">
    <property type="entry name" value="Aldolase_TIM"/>
</dbReference>
<dbReference type="Pfam" id="PF01630">
    <property type="entry name" value="Glyco_hydro_56"/>
    <property type="match status" value="1"/>
</dbReference>
<evidence type="ECO:0000313" key="16">
    <source>
        <dbReference type="Proteomes" id="UP001652624"/>
    </source>
</evidence>
<evidence type="ECO:0000256" key="9">
    <source>
        <dbReference type="ARBA" id="ARBA00023157"/>
    </source>
</evidence>